<dbReference type="EMBL" id="CP046620">
    <property type="protein sequence ID" value="QHQ35629.1"/>
    <property type="molecule type" value="Genomic_DNA"/>
</dbReference>
<protein>
    <submittedName>
        <fullName evidence="3">Vanillate O-demethylase oxidoreductase VanB</fullName>
    </submittedName>
</protein>
<organism evidence="3 4">
    <name type="scientific">Algicella marina</name>
    <dbReference type="NCBI Taxonomy" id="2683284"/>
    <lineage>
        <taxon>Bacteria</taxon>
        <taxon>Pseudomonadati</taxon>
        <taxon>Pseudomonadota</taxon>
        <taxon>Alphaproteobacteria</taxon>
        <taxon>Rhodobacterales</taxon>
        <taxon>Paracoccaceae</taxon>
        <taxon>Algicella</taxon>
    </lineage>
</organism>
<dbReference type="GO" id="GO:0032259">
    <property type="term" value="P:methylation"/>
    <property type="evidence" value="ECO:0007669"/>
    <property type="project" value="UniProtKB-KW"/>
</dbReference>
<proteinExistence type="inferred from homology"/>
<dbReference type="Pfam" id="PF08327">
    <property type="entry name" value="AHSA1"/>
    <property type="match status" value="1"/>
</dbReference>
<sequence length="156" mass="17572">MLFPTSRDTADAITRSIDLQASPARVWRALTTPEEFGAWFNVTFETGFEVGQEARGTLTEPGYEGLPWIATIIEITPQTVFAMTWHPYEIDEGKDCTEEPQTRVEFRLERLGTGTRLTVTESGFARLPDHRRDEAMRSNAGGWEEQLRRIGAHVGG</sequence>
<dbReference type="Gene3D" id="3.30.530.20">
    <property type="match status" value="1"/>
</dbReference>
<keyword evidence="3" id="KW-0808">Transferase</keyword>
<dbReference type="CDD" id="cd08898">
    <property type="entry name" value="SRPBCC_CalC_Aha1-like_5"/>
    <property type="match status" value="1"/>
</dbReference>
<gene>
    <name evidence="3" type="ORF">GO499_10790</name>
</gene>
<dbReference type="SUPFAM" id="SSF55961">
    <property type="entry name" value="Bet v1-like"/>
    <property type="match status" value="1"/>
</dbReference>
<dbReference type="GO" id="GO:0008168">
    <property type="term" value="F:methyltransferase activity"/>
    <property type="evidence" value="ECO:0007669"/>
    <property type="project" value="UniProtKB-KW"/>
</dbReference>
<dbReference type="RefSeq" id="WP_161862190.1">
    <property type="nucleotide sequence ID" value="NZ_CP046620.1"/>
</dbReference>
<evidence type="ECO:0000256" key="1">
    <source>
        <dbReference type="ARBA" id="ARBA00006817"/>
    </source>
</evidence>
<reference evidence="3 4" key="1">
    <citation type="submission" date="2019-12" db="EMBL/GenBank/DDBJ databases">
        <title>Complete genome sequence of Algicella marina strain 9Alg 56(T) isolated from the red alga Tichocarpus crinitus.</title>
        <authorList>
            <person name="Kim S.-G."/>
            <person name="Nedashkovskaya O.I."/>
        </authorList>
    </citation>
    <scope>NUCLEOTIDE SEQUENCE [LARGE SCALE GENOMIC DNA]</scope>
    <source>
        <strain evidence="3 4">9Alg 56</strain>
    </source>
</reference>
<feature type="domain" description="Activator of Hsp90 ATPase homologue 1/2-like C-terminal" evidence="2">
    <location>
        <begin position="21"/>
        <end position="154"/>
    </location>
</feature>
<keyword evidence="4" id="KW-1185">Reference proteome</keyword>
<dbReference type="InterPro" id="IPR013538">
    <property type="entry name" value="ASHA1/2-like_C"/>
</dbReference>
<dbReference type="InterPro" id="IPR023393">
    <property type="entry name" value="START-like_dom_sf"/>
</dbReference>
<evidence type="ECO:0000313" key="4">
    <source>
        <dbReference type="Proteomes" id="UP000464495"/>
    </source>
</evidence>
<evidence type="ECO:0000313" key="3">
    <source>
        <dbReference type="EMBL" id="QHQ35629.1"/>
    </source>
</evidence>
<comment type="similarity">
    <text evidence="1">Belongs to the AHA1 family.</text>
</comment>
<name>A0A6P1T2U9_9RHOB</name>
<dbReference type="KEGG" id="amaq:GO499_10790"/>
<dbReference type="AlphaFoldDB" id="A0A6P1T2U9"/>
<accession>A0A6P1T2U9</accession>
<keyword evidence="3" id="KW-0489">Methyltransferase</keyword>
<evidence type="ECO:0000259" key="2">
    <source>
        <dbReference type="Pfam" id="PF08327"/>
    </source>
</evidence>
<dbReference type="Proteomes" id="UP000464495">
    <property type="component" value="Chromosome"/>
</dbReference>